<protein>
    <submittedName>
        <fullName evidence="2">SDR family oxidoreductase</fullName>
    </submittedName>
</protein>
<accession>A0ABR6VUG3</accession>
<dbReference type="EMBL" id="JACOAF010000031">
    <property type="protein sequence ID" value="MBC3540837.1"/>
    <property type="molecule type" value="Genomic_DNA"/>
</dbReference>
<sequence>MDLNLQHKYAVVCGSTQGIGKAVALELAQLGATVTLVARNEERLQETVKALSTQAGQQHQYVVADFSRPREVQERLEAHLAKIGKNHILINNTGGPAGGPALDAALEEFENAFAAHLLSNHVLVQAVVPYMQEAGYGRIINIISTSVKQPIKGLGVSNTIRGAVANWAKTLSFELAPFGITVNNVLPGATLTARHHSLIETKMKKTGLRREEIEKEMLAGIPTNRFAEPAEVAAVAAFLASPAAGYINGINVPVDGGRLGNL</sequence>
<dbReference type="SUPFAM" id="SSF51735">
    <property type="entry name" value="NAD(P)-binding Rossmann-fold domains"/>
    <property type="match status" value="1"/>
</dbReference>
<dbReference type="Pfam" id="PF13561">
    <property type="entry name" value="adh_short_C2"/>
    <property type="match status" value="1"/>
</dbReference>
<evidence type="ECO:0000313" key="2">
    <source>
        <dbReference type="EMBL" id="MBC3540837.1"/>
    </source>
</evidence>
<dbReference type="InterPro" id="IPR036291">
    <property type="entry name" value="NAD(P)-bd_dom_sf"/>
</dbReference>
<gene>
    <name evidence="2" type="ORF">H7U12_14175</name>
</gene>
<name>A0ABR6VUG3_9BACT</name>
<proteinExistence type="inferred from homology"/>
<evidence type="ECO:0000313" key="3">
    <source>
        <dbReference type="Proteomes" id="UP000659698"/>
    </source>
</evidence>
<dbReference type="PANTHER" id="PTHR42879">
    <property type="entry name" value="3-OXOACYL-(ACYL-CARRIER-PROTEIN) REDUCTASE"/>
    <property type="match status" value="1"/>
</dbReference>
<dbReference type="InterPro" id="IPR050259">
    <property type="entry name" value="SDR"/>
</dbReference>
<dbReference type="PRINTS" id="PR00081">
    <property type="entry name" value="GDHRDH"/>
</dbReference>
<evidence type="ECO:0000256" key="1">
    <source>
        <dbReference type="ARBA" id="ARBA00006484"/>
    </source>
</evidence>
<organism evidence="2 3">
    <name type="scientific">Rufibacter sediminis</name>
    <dbReference type="NCBI Taxonomy" id="2762756"/>
    <lineage>
        <taxon>Bacteria</taxon>
        <taxon>Pseudomonadati</taxon>
        <taxon>Bacteroidota</taxon>
        <taxon>Cytophagia</taxon>
        <taxon>Cytophagales</taxon>
        <taxon>Hymenobacteraceae</taxon>
        <taxon>Rufibacter</taxon>
    </lineage>
</organism>
<keyword evidence="3" id="KW-1185">Reference proteome</keyword>
<dbReference type="InterPro" id="IPR002347">
    <property type="entry name" value="SDR_fam"/>
</dbReference>
<dbReference type="RefSeq" id="WP_186639086.1">
    <property type="nucleotide sequence ID" value="NZ_JACOAF010000031.1"/>
</dbReference>
<dbReference type="Gene3D" id="3.40.50.720">
    <property type="entry name" value="NAD(P)-binding Rossmann-like Domain"/>
    <property type="match status" value="1"/>
</dbReference>
<dbReference type="Proteomes" id="UP000659698">
    <property type="component" value="Unassembled WGS sequence"/>
</dbReference>
<reference evidence="2 3" key="1">
    <citation type="journal article" date="2019" name="Int. J. Syst. Evol. Microbiol.">
        <title>Rufibacter sediminis sp. nov., isolated from freshwater lake sediment.</title>
        <authorList>
            <person name="Qu J.H."/>
            <person name="Zhang L.J."/>
            <person name="Fu Y.H."/>
            <person name="Li H.F."/>
        </authorList>
    </citation>
    <scope>NUCLEOTIDE SEQUENCE [LARGE SCALE GENOMIC DNA]</scope>
    <source>
        <strain evidence="2 3">H-1</strain>
    </source>
</reference>
<comment type="caution">
    <text evidence="2">The sequence shown here is derived from an EMBL/GenBank/DDBJ whole genome shotgun (WGS) entry which is preliminary data.</text>
</comment>
<comment type="similarity">
    <text evidence="1">Belongs to the short-chain dehydrogenases/reductases (SDR) family.</text>
</comment>
<dbReference type="PANTHER" id="PTHR42879:SF6">
    <property type="entry name" value="NADPH-DEPENDENT REDUCTASE BACG"/>
    <property type="match status" value="1"/>
</dbReference>